<evidence type="ECO:0008006" key="3">
    <source>
        <dbReference type="Google" id="ProtNLM"/>
    </source>
</evidence>
<accession>A0A919K5G6</accession>
<comment type="caution">
    <text evidence="1">The sequence shown here is derived from an EMBL/GenBank/DDBJ whole genome shotgun (WGS) entry which is preliminary data.</text>
</comment>
<reference evidence="1" key="1">
    <citation type="submission" date="2021-01" db="EMBL/GenBank/DDBJ databases">
        <title>Whole genome shotgun sequence of Actinoplanes rishiriensis NBRC 108556.</title>
        <authorList>
            <person name="Komaki H."/>
            <person name="Tamura T."/>
        </authorList>
    </citation>
    <scope>NUCLEOTIDE SEQUENCE</scope>
    <source>
        <strain evidence="1">NBRC 108556</strain>
    </source>
</reference>
<protein>
    <recommendedName>
        <fullName evidence="3">DivIVA domain-containing protein</fullName>
    </recommendedName>
</protein>
<name>A0A919K5G6_9ACTN</name>
<dbReference type="EMBL" id="BOMV01000083">
    <property type="protein sequence ID" value="GIF00514.1"/>
    <property type="molecule type" value="Genomic_DNA"/>
</dbReference>
<dbReference type="RefSeq" id="WP_203788391.1">
    <property type="nucleotide sequence ID" value="NZ_BOMV01000083.1"/>
</dbReference>
<sequence length="148" mass="16375">MAFTVVLRGYDRAQVDGLLARADEALAGDSEFQRAAARDALRDTRPAVTFRGYDRQEVDGAIAQRRHLLDGGSVAAMPFTIVLRGYFRTEVDDLMARAAAALESDDPAERAAARDALSNPEFGYSLRGYDEHQVDRAIEQLRNQLSDQ</sequence>
<proteinExistence type="predicted"/>
<evidence type="ECO:0000313" key="2">
    <source>
        <dbReference type="Proteomes" id="UP000636960"/>
    </source>
</evidence>
<dbReference type="Proteomes" id="UP000636960">
    <property type="component" value="Unassembled WGS sequence"/>
</dbReference>
<organism evidence="1 2">
    <name type="scientific">Paractinoplanes rishiriensis</name>
    <dbReference type="NCBI Taxonomy" id="1050105"/>
    <lineage>
        <taxon>Bacteria</taxon>
        <taxon>Bacillati</taxon>
        <taxon>Actinomycetota</taxon>
        <taxon>Actinomycetes</taxon>
        <taxon>Micromonosporales</taxon>
        <taxon>Micromonosporaceae</taxon>
        <taxon>Paractinoplanes</taxon>
    </lineage>
</organism>
<gene>
    <name evidence="1" type="ORF">Ari01nite_79780</name>
</gene>
<evidence type="ECO:0000313" key="1">
    <source>
        <dbReference type="EMBL" id="GIF00514.1"/>
    </source>
</evidence>
<keyword evidence="2" id="KW-1185">Reference proteome</keyword>
<dbReference type="AlphaFoldDB" id="A0A919K5G6"/>